<comment type="caution">
    <text evidence="1">The sequence shown here is derived from an EMBL/GenBank/DDBJ whole genome shotgun (WGS) entry which is preliminary data.</text>
</comment>
<name>A0ACC0AC43_CATRO</name>
<accession>A0ACC0AC43</accession>
<protein>
    <submittedName>
        <fullName evidence="1">Uncharacterized protein</fullName>
    </submittedName>
</protein>
<dbReference type="EMBL" id="CM044706">
    <property type="protein sequence ID" value="KAI5658204.1"/>
    <property type="molecule type" value="Genomic_DNA"/>
</dbReference>
<dbReference type="Proteomes" id="UP001060085">
    <property type="component" value="Linkage Group LG06"/>
</dbReference>
<sequence>MAWFVYKETTFKSFLSPFVEEEDNLAHFATYRGPRKYRCHPDAPPKGWIKLNMGGIDAHGDNPAGYGGICRDESNKTVLSYNCFLDKNADESAACMKALLHGFEELLEKQESRNLIVEGDTLKEGSGVKGLYYSTGRIPLWMIGTVTSITVIGSNSSRSPRVRSTRPLRNEQICSLFSCQNPRKKFRIGAKRREYSRCLKDYMELKTFHPSLEIGCLKNAIIAFGFFPQLVAPV</sequence>
<gene>
    <name evidence="1" type="ORF">M9H77_26997</name>
</gene>
<organism evidence="1 2">
    <name type="scientific">Catharanthus roseus</name>
    <name type="common">Madagascar periwinkle</name>
    <name type="synonym">Vinca rosea</name>
    <dbReference type="NCBI Taxonomy" id="4058"/>
    <lineage>
        <taxon>Eukaryota</taxon>
        <taxon>Viridiplantae</taxon>
        <taxon>Streptophyta</taxon>
        <taxon>Embryophyta</taxon>
        <taxon>Tracheophyta</taxon>
        <taxon>Spermatophyta</taxon>
        <taxon>Magnoliopsida</taxon>
        <taxon>eudicotyledons</taxon>
        <taxon>Gunneridae</taxon>
        <taxon>Pentapetalae</taxon>
        <taxon>asterids</taxon>
        <taxon>lamiids</taxon>
        <taxon>Gentianales</taxon>
        <taxon>Apocynaceae</taxon>
        <taxon>Rauvolfioideae</taxon>
        <taxon>Vinceae</taxon>
        <taxon>Catharanthinae</taxon>
        <taxon>Catharanthus</taxon>
    </lineage>
</organism>
<proteinExistence type="predicted"/>
<keyword evidence="2" id="KW-1185">Reference proteome</keyword>
<evidence type="ECO:0000313" key="2">
    <source>
        <dbReference type="Proteomes" id="UP001060085"/>
    </source>
</evidence>
<reference evidence="2" key="1">
    <citation type="journal article" date="2023" name="Nat. Plants">
        <title>Single-cell RNA sequencing provides a high-resolution roadmap for understanding the multicellular compartmentation of specialized metabolism.</title>
        <authorList>
            <person name="Sun S."/>
            <person name="Shen X."/>
            <person name="Li Y."/>
            <person name="Li Y."/>
            <person name="Wang S."/>
            <person name="Li R."/>
            <person name="Zhang H."/>
            <person name="Shen G."/>
            <person name="Guo B."/>
            <person name="Wei J."/>
            <person name="Xu J."/>
            <person name="St-Pierre B."/>
            <person name="Chen S."/>
            <person name="Sun C."/>
        </authorList>
    </citation>
    <scope>NUCLEOTIDE SEQUENCE [LARGE SCALE GENOMIC DNA]</scope>
</reference>
<evidence type="ECO:0000313" key="1">
    <source>
        <dbReference type="EMBL" id="KAI5658204.1"/>
    </source>
</evidence>